<evidence type="ECO:0000256" key="3">
    <source>
        <dbReference type="ARBA" id="ARBA00022448"/>
    </source>
</evidence>
<comment type="function">
    <text evidence="10">Mediates both low-affinity uptake and efflux of sugar across the membrane.</text>
</comment>
<comment type="similarity">
    <text evidence="2 10">Belongs to the SWEET sugar transporter family.</text>
</comment>
<dbReference type="Gene3D" id="1.20.1280.290">
    <property type="match status" value="2"/>
</dbReference>
<evidence type="ECO:0000256" key="1">
    <source>
        <dbReference type="ARBA" id="ARBA00004651"/>
    </source>
</evidence>
<evidence type="ECO:0000256" key="8">
    <source>
        <dbReference type="ARBA" id="ARBA00022989"/>
    </source>
</evidence>
<evidence type="ECO:0000256" key="2">
    <source>
        <dbReference type="ARBA" id="ARBA00007809"/>
    </source>
</evidence>
<feature type="transmembrane region" description="Helical" evidence="10">
    <location>
        <begin position="72"/>
        <end position="94"/>
    </location>
</feature>
<feature type="transmembrane region" description="Helical" evidence="10">
    <location>
        <begin position="6"/>
        <end position="27"/>
    </location>
</feature>
<dbReference type="InterPro" id="IPR047664">
    <property type="entry name" value="SWEET"/>
</dbReference>
<dbReference type="AlphaFoldDB" id="A0AA96T6F9"/>
<keyword evidence="5 10" id="KW-0762">Sugar transport</keyword>
<dbReference type="Pfam" id="PF03083">
    <property type="entry name" value="MtN3_slv"/>
    <property type="match status" value="2"/>
</dbReference>
<keyword evidence="8 10" id="KW-1133">Transmembrane helix</keyword>
<dbReference type="PANTHER" id="PTHR10791">
    <property type="entry name" value="RAG1-ACTIVATING PROTEIN 1"/>
    <property type="match status" value="1"/>
</dbReference>
<dbReference type="GO" id="GO:0008515">
    <property type="term" value="F:sucrose transmembrane transporter activity"/>
    <property type="evidence" value="ECO:0007669"/>
    <property type="project" value="UniProtKB-ARBA"/>
</dbReference>
<evidence type="ECO:0000256" key="5">
    <source>
        <dbReference type="ARBA" id="ARBA00022597"/>
    </source>
</evidence>
<feature type="transmembrane region" description="Helical" evidence="10">
    <location>
        <begin position="165"/>
        <end position="187"/>
    </location>
</feature>
<dbReference type="FunFam" id="1.20.1280.290:FF:000003">
    <property type="entry name" value="Bidirectional sugar transporter SWEET"/>
    <property type="match status" value="1"/>
</dbReference>
<evidence type="ECO:0000256" key="9">
    <source>
        <dbReference type="ARBA" id="ARBA00023136"/>
    </source>
</evidence>
<name>A0AA96T6F9_BETPL</name>
<dbReference type="GO" id="GO:0051119">
    <property type="term" value="F:sugar transmembrane transporter activity"/>
    <property type="evidence" value="ECO:0007669"/>
    <property type="project" value="InterPro"/>
</dbReference>
<proteinExistence type="evidence at transcript level"/>
<feature type="transmembrane region" description="Helical" evidence="10">
    <location>
        <begin position="106"/>
        <end position="126"/>
    </location>
</feature>
<feature type="compositionally biased region" description="Basic and acidic residues" evidence="11">
    <location>
        <begin position="268"/>
        <end position="282"/>
    </location>
</feature>
<dbReference type="PANTHER" id="PTHR10791:SF222">
    <property type="entry name" value="BIDIRECTIONAL SUGAR TRANSPORTER SWEET15"/>
    <property type="match status" value="1"/>
</dbReference>
<sequence>MAFILSHHLLALTFGLLGNFISFLVYLAPVPTFYRIFRKKSTEGFQSLPYLVALFSSMLWLYYALLKKDAQLLITINSFGCVIEMIYISMFISYAPKAPRNLTIKLFVSMNVGLFSLIALISHFLVKDSYRVQVLGWICVAISVSVFAAPLSIVAQVIRTRSVEFMPFSLSFFLTLSAIMWFAYGIFLKDICIALPNILGFVLGLLQMLLYGIYRNSKKAIADDQQKNLKSIVILSPLRTCEVYPVDAQPYADDGDDHVNNDAEDDEHGQTEDEHEKGVETRVHEELQAIECPV</sequence>
<feature type="transmembrane region" description="Helical" evidence="10">
    <location>
        <begin position="193"/>
        <end position="214"/>
    </location>
</feature>
<evidence type="ECO:0000256" key="6">
    <source>
        <dbReference type="ARBA" id="ARBA00022692"/>
    </source>
</evidence>
<keyword evidence="7" id="KW-0677">Repeat</keyword>
<evidence type="ECO:0000256" key="7">
    <source>
        <dbReference type="ARBA" id="ARBA00022737"/>
    </source>
</evidence>
<evidence type="ECO:0000313" key="12">
    <source>
        <dbReference type="EMBL" id="WNV59960.1"/>
    </source>
</evidence>
<dbReference type="InterPro" id="IPR004316">
    <property type="entry name" value="SWEET_rpt"/>
</dbReference>
<evidence type="ECO:0000256" key="11">
    <source>
        <dbReference type="SAM" id="MobiDB-lite"/>
    </source>
</evidence>
<reference evidence="12" key="1">
    <citation type="journal article" date="2023" name="Int. J. Mol. Sci.">
        <title>An Insight of Betula platyphylla SWEET Gene Family through Genome-Wide Identification, Expression Profiling and Function Analysis of BpSWEET1c under Cold Stress.</title>
        <authorList>
            <person name="Zhang H."/>
            <person name="Ding Y."/>
            <person name="Yang K."/>
            <person name="Wang X."/>
            <person name="Gao W."/>
            <person name="Xie Q."/>
            <person name="Liu Z."/>
            <person name="Gao C."/>
        </authorList>
    </citation>
    <scope>NUCLEOTIDE SEQUENCE</scope>
</reference>
<accession>A0AA96T6F9</accession>
<evidence type="ECO:0000256" key="10">
    <source>
        <dbReference type="RuleBase" id="RU910715"/>
    </source>
</evidence>
<keyword evidence="3 10" id="KW-0813">Transport</keyword>
<reference evidence="12" key="2">
    <citation type="submission" date="2023-07" db="EMBL/GenBank/DDBJ databases">
        <authorList>
            <person name="Zhang H."/>
            <person name="Ding Y."/>
            <person name="Yang K."/>
            <person name="Wang X."/>
            <person name="Gao W."/>
            <person name="Xie Q."/>
            <person name="Gao C."/>
        </authorList>
    </citation>
    <scope>NUCLEOTIDE SEQUENCE</scope>
</reference>
<dbReference type="FunFam" id="1.20.1280.290:FF:000001">
    <property type="entry name" value="Bidirectional sugar transporter SWEET"/>
    <property type="match status" value="1"/>
</dbReference>
<keyword evidence="9 10" id="KW-0472">Membrane</keyword>
<keyword evidence="6 10" id="KW-0812">Transmembrane</keyword>
<dbReference type="GO" id="GO:0005886">
    <property type="term" value="C:plasma membrane"/>
    <property type="evidence" value="ECO:0007669"/>
    <property type="project" value="UniProtKB-SubCell"/>
</dbReference>
<dbReference type="EMBL" id="OR361594">
    <property type="protein sequence ID" value="WNV59960.1"/>
    <property type="molecule type" value="mRNA"/>
</dbReference>
<feature type="transmembrane region" description="Helical" evidence="10">
    <location>
        <begin position="132"/>
        <end position="153"/>
    </location>
</feature>
<organism evidence="12">
    <name type="scientific">Betula platyphylla</name>
    <name type="common">Asian white birch</name>
    <dbReference type="NCBI Taxonomy" id="78630"/>
    <lineage>
        <taxon>Eukaryota</taxon>
        <taxon>Viridiplantae</taxon>
        <taxon>Streptophyta</taxon>
        <taxon>Embryophyta</taxon>
        <taxon>Tracheophyta</taxon>
        <taxon>Spermatophyta</taxon>
        <taxon>Magnoliopsida</taxon>
        <taxon>eudicotyledons</taxon>
        <taxon>Gunneridae</taxon>
        <taxon>Pentapetalae</taxon>
        <taxon>rosids</taxon>
        <taxon>fabids</taxon>
        <taxon>Fagales</taxon>
        <taxon>Betulaceae</taxon>
        <taxon>Betula</taxon>
    </lineage>
</organism>
<protein>
    <recommendedName>
        <fullName evidence="10">Bidirectional sugar transporter SWEET</fullName>
    </recommendedName>
</protein>
<keyword evidence="4" id="KW-1003">Cell membrane</keyword>
<feature type="transmembrane region" description="Helical" evidence="10">
    <location>
        <begin position="48"/>
        <end position="66"/>
    </location>
</feature>
<feature type="region of interest" description="Disordered" evidence="11">
    <location>
        <begin position="254"/>
        <end position="282"/>
    </location>
</feature>
<comment type="subcellular location">
    <subcellularLocation>
        <location evidence="1 10">Cell membrane</location>
        <topology evidence="1 10">Multi-pass membrane protein</topology>
    </subcellularLocation>
</comment>
<evidence type="ECO:0000256" key="4">
    <source>
        <dbReference type="ARBA" id="ARBA00022475"/>
    </source>
</evidence>